<dbReference type="GO" id="GO:0051252">
    <property type="term" value="P:regulation of RNA metabolic process"/>
    <property type="evidence" value="ECO:0007669"/>
    <property type="project" value="UniProtKB-ARBA"/>
</dbReference>
<evidence type="ECO:0000256" key="3">
    <source>
        <dbReference type="PROSITE-ProRule" id="PRU00176"/>
    </source>
</evidence>
<dbReference type="CDD" id="cd12522">
    <property type="entry name" value="RRM4_MRN1"/>
    <property type="match status" value="1"/>
</dbReference>
<dbReference type="AlphaFoldDB" id="A0A6A6FP45"/>
<name>A0A6A6FP45_9PEZI</name>
<dbReference type="FunFam" id="3.30.70.330:FF:000047">
    <property type="entry name" value="Differentiation 1 negative regulator"/>
    <property type="match status" value="1"/>
</dbReference>
<protein>
    <recommendedName>
        <fullName evidence="5">RRM domain-containing protein</fullName>
    </recommendedName>
</protein>
<dbReference type="SMART" id="SM00360">
    <property type="entry name" value="RRM"/>
    <property type="match status" value="4"/>
</dbReference>
<dbReference type="OrthoDB" id="6407164at2759"/>
<sequence>MQTPQTGYDMNFTPLLPTNLLMGSPFQPGSPTTFQSPQFQSFPPQTNGRGHQSQMSQAFQQQHVLSPGVYPPLGSPPLQQSSYFGSMQSPTTGFQALHGQHLGAYGTALQAVSPGIVSGTSRTVYLGNIPPDTSAEEILGHVRSGQIESVRLLPDKNCAFISFLDASSATHFHSDAILKKLSIKGQDIKIGWGKPSSVPTSVALAVQQSGASRNVYLGNLSEDVTEEELREDLSKFGPIDTVKIVREKAIGFVHFLSIGNAIKAVTQLPQEPKWQAPRRVYYGKDRCAYVSKTQQQNAAQYLGIAPGYAHVLNGADRDLITNALAQQSVAAAAVATTAGGVNNLGNRTVYLGNIHPETTIEEICNVVRGGLLHHIRYIPDKHICFVTFIDPTSAASFYALSNLQGLMIHNRRLKIGWGKHSGALPPAIALAVSGGASRNVYIGNLDETWTEDRLRQDFQEYGEIELVNTLREKSCAFVNFTNIANAIKAIEAVRGKEEYKRFKVNFGKDRCGNPPRQIINNQHLQQQQQAGENGVNSPSPVNGLAPSHRAQHSVSPASSGPNGYNPLQGPTASTIFNTGSNNPLTLYLAATQQSAQAAAEQQAAQLQRSLSPSDYGPPSHNHFGHGSHQSVNITNGMQALNSYSNQASQSSASRSAHSRAVSLPAFSLQAAQQNQSQQLSGLGYSAEGYGLGVSPGLPGWAEEEVA</sequence>
<feature type="domain" description="RRM" evidence="5">
    <location>
        <begin position="347"/>
        <end position="420"/>
    </location>
</feature>
<dbReference type="CDD" id="cd12521">
    <property type="entry name" value="RRM3_MRN1"/>
    <property type="match status" value="1"/>
</dbReference>
<dbReference type="Pfam" id="PF00076">
    <property type="entry name" value="RRM_1"/>
    <property type="match status" value="2"/>
</dbReference>
<dbReference type="Gene3D" id="3.30.70.330">
    <property type="match status" value="4"/>
</dbReference>
<gene>
    <name evidence="6" type="ORF">CERZMDRAFT_109973</name>
</gene>
<dbReference type="CDD" id="cd12523">
    <property type="entry name" value="RRM2_MRN1"/>
    <property type="match status" value="1"/>
</dbReference>
<keyword evidence="7" id="KW-1185">Reference proteome</keyword>
<feature type="region of interest" description="Disordered" evidence="4">
    <location>
        <begin position="523"/>
        <end position="576"/>
    </location>
</feature>
<dbReference type="CDD" id="cd12520">
    <property type="entry name" value="RRM1_MRN1"/>
    <property type="match status" value="1"/>
</dbReference>
<dbReference type="InterPro" id="IPR012677">
    <property type="entry name" value="Nucleotide-bd_a/b_plait_sf"/>
</dbReference>
<dbReference type="InterPro" id="IPR018835">
    <property type="entry name" value="RNA-binding_domain_put"/>
</dbReference>
<dbReference type="FunFam" id="3.30.70.330:FF:000130">
    <property type="entry name" value="Differentiation 1 negative regulator"/>
    <property type="match status" value="1"/>
</dbReference>
<feature type="domain" description="RRM" evidence="5">
    <location>
        <begin position="213"/>
        <end position="295"/>
    </location>
</feature>
<dbReference type="SUPFAM" id="SSF54928">
    <property type="entry name" value="RNA-binding domain, RBD"/>
    <property type="match status" value="3"/>
</dbReference>
<dbReference type="GO" id="GO:0003729">
    <property type="term" value="F:mRNA binding"/>
    <property type="evidence" value="ECO:0007669"/>
    <property type="project" value="TreeGrafter"/>
</dbReference>
<dbReference type="InterPro" id="IPR039171">
    <property type="entry name" value="Cwc2/Slt11"/>
</dbReference>
<feature type="domain" description="RRM" evidence="5">
    <location>
        <begin position="438"/>
        <end position="509"/>
    </location>
</feature>
<dbReference type="PANTHER" id="PTHR14089">
    <property type="entry name" value="PRE-MRNA-SPLICING FACTOR RBM22"/>
    <property type="match status" value="1"/>
</dbReference>
<dbReference type="Proteomes" id="UP000799539">
    <property type="component" value="Unassembled WGS sequence"/>
</dbReference>
<evidence type="ECO:0000256" key="1">
    <source>
        <dbReference type="ARBA" id="ARBA00022737"/>
    </source>
</evidence>
<dbReference type="FunFam" id="3.30.70.330:FF:000064">
    <property type="entry name" value="Differentiation 1 negative regulator"/>
    <property type="match status" value="1"/>
</dbReference>
<organism evidence="6 7">
    <name type="scientific">Cercospora zeae-maydis SCOH1-5</name>
    <dbReference type="NCBI Taxonomy" id="717836"/>
    <lineage>
        <taxon>Eukaryota</taxon>
        <taxon>Fungi</taxon>
        <taxon>Dikarya</taxon>
        <taxon>Ascomycota</taxon>
        <taxon>Pezizomycotina</taxon>
        <taxon>Dothideomycetes</taxon>
        <taxon>Dothideomycetidae</taxon>
        <taxon>Mycosphaerellales</taxon>
        <taxon>Mycosphaerellaceae</taxon>
        <taxon>Cercospora</taxon>
    </lineage>
</organism>
<dbReference type="GO" id="GO:0000398">
    <property type="term" value="P:mRNA splicing, via spliceosome"/>
    <property type="evidence" value="ECO:0007669"/>
    <property type="project" value="TreeGrafter"/>
</dbReference>
<reference evidence="6" key="1">
    <citation type="journal article" date="2020" name="Stud. Mycol.">
        <title>101 Dothideomycetes genomes: a test case for predicting lifestyles and emergence of pathogens.</title>
        <authorList>
            <person name="Haridas S."/>
            <person name="Albert R."/>
            <person name="Binder M."/>
            <person name="Bloem J."/>
            <person name="Labutti K."/>
            <person name="Salamov A."/>
            <person name="Andreopoulos B."/>
            <person name="Baker S."/>
            <person name="Barry K."/>
            <person name="Bills G."/>
            <person name="Bluhm B."/>
            <person name="Cannon C."/>
            <person name="Castanera R."/>
            <person name="Culley D."/>
            <person name="Daum C."/>
            <person name="Ezra D."/>
            <person name="Gonzalez J."/>
            <person name="Henrissat B."/>
            <person name="Kuo A."/>
            <person name="Liang C."/>
            <person name="Lipzen A."/>
            <person name="Lutzoni F."/>
            <person name="Magnuson J."/>
            <person name="Mondo S."/>
            <person name="Nolan M."/>
            <person name="Ohm R."/>
            <person name="Pangilinan J."/>
            <person name="Park H.-J."/>
            <person name="Ramirez L."/>
            <person name="Alfaro M."/>
            <person name="Sun H."/>
            <person name="Tritt A."/>
            <person name="Yoshinaga Y."/>
            <person name="Zwiers L.-H."/>
            <person name="Turgeon B."/>
            <person name="Goodwin S."/>
            <person name="Spatafora J."/>
            <person name="Crous P."/>
            <person name="Grigoriev I."/>
        </authorList>
    </citation>
    <scope>NUCLEOTIDE SEQUENCE</scope>
    <source>
        <strain evidence="6">SCOH1-5</strain>
    </source>
</reference>
<dbReference type="FunFam" id="3.30.70.330:FF:000120">
    <property type="entry name" value="Negative regulator of differentiation 1"/>
    <property type="match status" value="1"/>
</dbReference>
<feature type="compositionally biased region" description="Polar residues" evidence="4">
    <location>
        <begin position="552"/>
        <end position="562"/>
    </location>
</feature>
<dbReference type="GO" id="GO:0010468">
    <property type="term" value="P:regulation of gene expression"/>
    <property type="evidence" value="ECO:0007669"/>
    <property type="project" value="UniProtKB-ARBA"/>
</dbReference>
<proteinExistence type="predicted"/>
<dbReference type="InterPro" id="IPR035979">
    <property type="entry name" value="RBD_domain_sf"/>
</dbReference>
<evidence type="ECO:0000256" key="2">
    <source>
        <dbReference type="ARBA" id="ARBA00022884"/>
    </source>
</evidence>
<feature type="domain" description="RRM" evidence="5">
    <location>
        <begin position="122"/>
        <end position="195"/>
    </location>
</feature>
<dbReference type="InterPro" id="IPR034195">
    <property type="entry name" value="Mrn1_RRM1"/>
</dbReference>
<feature type="compositionally biased region" description="Low complexity" evidence="4">
    <location>
        <begin position="30"/>
        <end position="60"/>
    </location>
</feature>
<feature type="compositionally biased region" description="Polar residues" evidence="4">
    <location>
        <begin position="530"/>
        <end position="540"/>
    </location>
</feature>
<evidence type="ECO:0000259" key="5">
    <source>
        <dbReference type="PROSITE" id="PS50102"/>
    </source>
</evidence>
<dbReference type="PANTHER" id="PTHR14089:SF8">
    <property type="entry name" value="RNA-BINDING PROTEIN MRN1"/>
    <property type="match status" value="1"/>
</dbReference>
<keyword evidence="2 3" id="KW-0694">RNA-binding</keyword>
<feature type="compositionally biased region" description="Low complexity" evidence="4">
    <location>
        <begin position="598"/>
        <end position="607"/>
    </location>
</feature>
<feature type="region of interest" description="Disordered" evidence="4">
    <location>
        <begin position="598"/>
        <end position="631"/>
    </location>
</feature>
<evidence type="ECO:0000256" key="4">
    <source>
        <dbReference type="SAM" id="MobiDB-lite"/>
    </source>
</evidence>
<dbReference type="PROSITE" id="PS50102">
    <property type="entry name" value="RRM"/>
    <property type="match status" value="4"/>
</dbReference>
<dbReference type="Pfam" id="PF10378">
    <property type="entry name" value="RRM"/>
    <property type="match status" value="1"/>
</dbReference>
<dbReference type="GO" id="GO:0010494">
    <property type="term" value="C:cytoplasmic stress granule"/>
    <property type="evidence" value="ECO:0007669"/>
    <property type="project" value="TreeGrafter"/>
</dbReference>
<feature type="region of interest" description="Disordered" evidence="4">
    <location>
        <begin position="23"/>
        <end position="60"/>
    </location>
</feature>
<dbReference type="EMBL" id="ML992666">
    <property type="protein sequence ID" value="KAF2215232.1"/>
    <property type="molecule type" value="Genomic_DNA"/>
</dbReference>
<accession>A0A6A6FP45</accession>
<keyword evidence="1" id="KW-0677">Repeat</keyword>
<evidence type="ECO:0000313" key="7">
    <source>
        <dbReference type="Proteomes" id="UP000799539"/>
    </source>
</evidence>
<evidence type="ECO:0000313" key="6">
    <source>
        <dbReference type="EMBL" id="KAF2215232.1"/>
    </source>
</evidence>
<dbReference type="InterPro" id="IPR000504">
    <property type="entry name" value="RRM_dom"/>
</dbReference>